<evidence type="ECO:0000313" key="2">
    <source>
        <dbReference type="Proteomes" id="UP001364224"/>
    </source>
</evidence>
<dbReference type="EMBL" id="JAZHRV010000001">
    <property type="protein sequence ID" value="MEH2556797.1"/>
    <property type="molecule type" value="Genomic_DNA"/>
</dbReference>
<organism evidence="1 2">
    <name type="scientific">Bradyrhizobium algeriense</name>
    <dbReference type="NCBI Taxonomy" id="634784"/>
    <lineage>
        <taxon>Bacteria</taxon>
        <taxon>Pseudomonadati</taxon>
        <taxon>Pseudomonadota</taxon>
        <taxon>Alphaproteobacteria</taxon>
        <taxon>Hyphomicrobiales</taxon>
        <taxon>Nitrobacteraceae</taxon>
        <taxon>Bradyrhizobium</taxon>
    </lineage>
</organism>
<keyword evidence="2" id="KW-1185">Reference proteome</keyword>
<evidence type="ECO:0000313" key="1">
    <source>
        <dbReference type="EMBL" id="MEH2556797.1"/>
    </source>
</evidence>
<proteinExistence type="predicted"/>
<sequence>MTAVFTFLTLRLLTLVKEEDDLKDGENERKRDARSD</sequence>
<accession>A0ABU8BE23</accession>
<name>A0ABU8BE23_9BRAD</name>
<reference evidence="1 2" key="1">
    <citation type="submission" date="2024-02" db="EMBL/GenBank/DDBJ databases">
        <title>Adaptive strategies in a cosmopolitan and abundant soil bacterium.</title>
        <authorList>
            <person name="Carini P."/>
        </authorList>
    </citation>
    <scope>NUCLEOTIDE SEQUENCE [LARGE SCALE GENOMIC DNA]</scope>
    <source>
        <strain evidence="1 2">AZCC 1608</strain>
    </source>
</reference>
<dbReference type="Proteomes" id="UP001364224">
    <property type="component" value="Unassembled WGS sequence"/>
</dbReference>
<gene>
    <name evidence="1" type="ORF">V1286_004326</name>
</gene>
<comment type="caution">
    <text evidence="1">The sequence shown here is derived from an EMBL/GenBank/DDBJ whole genome shotgun (WGS) entry which is preliminary data.</text>
</comment>
<protein>
    <submittedName>
        <fullName evidence="1">Uncharacterized protein</fullName>
    </submittedName>
</protein>